<evidence type="ECO:0000313" key="8">
    <source>
        <dbReference type="Proteomes" id="UP000256269"/>
    </source>
</evidence>
<evidence type="ECO:0000256" key="3">
    <source>
        <dbReference type="ARBA" id="ARBA00023125"/>
    </source>
</evidence>
<dbReference type="Pfam" id="PF13977">
    <property type="entry name" value="TetR_C_6"/>
    <property type="match status" value="1"/>
</dbReference>
<dbReference type="InterPro" id="IPR039538">
    <property type="entry name" value="BetI_C"/>
</dbReference>
<evidence type="ECO:0000256" key="5">
    <source>
        <dbReference type="PROSITE-ProRule" id="PRU00335"/>
    </source>
</evidence>
<dbReference type="Gene3D" id="1.10.357.10">
    <property type="entry name" value="Tetracycline Repressor, domain 2"/>
    <property type="match status" value="1"/>
</dbReference>
<gene>
    <name evidence="7" type="ORF">BCF44_107171</name>
</gene>
<dbReference type="SUPFAM" id="SSF46689">
    <property type="entry name" value="Homeodomain-like"/>
    <property type="match status" value="1"/>
</dbReference>
<dbReference type="PANTHER" id="PTHR30055:SF200">
    <property type="entry name" value="HTH-TYPE TRANSCRIPTIONAL REPRESSOR BDCR"/>
    <property type="match status" value="1"/>
</dbReference>
<name>A0A3E0HHS4_9PSEU</name>
<protein>
    <submittedName>
        <fullName evidence="7">AcrR family transcriptional regulator</fullName>
    </submittedName>
</protein>
<dbReference type="InterPro" id="IPR036271">
    <property type="entry name" value="Tet_transcr_reg_TetR-rel_C_sf"/>
</dbReference>
<evidence type="ECO:0000259" key="6">
    <source>
        <dbReference type="PROSITE" id="PS50977"/>
    </source>
</evidence>
<dbReference type="RefSeq" id="WP_116176197.1">
    <property type="nucleotide sequence ID" value="NZ_CP144375.1"/>
</dbReference>
<accession>A0A3E0HHS4</accession>
<dbReference type="Proteomes" id="UP000256269">
    <property type="component" value="Unassembled WGS sequence"/>
</dbReference>
<keyword evidence="4" id="KW-0804">Transcription</keyword>
<dbReference type="SUPFAM" id="SSF48498">
    <property type="entry name" value="Tetracyclin repressor-like, C-terminal domain"/>
    <property type="match status" value="1"/>
</dbReference>
<dbReference type="InterPro" id="IPR009057">
    <property type="entry name" value="Homeodomain-like_sf"/>
</dbReference>
<keyword evidence="2" id="KW-0805">Transcription regulation</keyword>
<dbReference type="GO" id="GO:0003700">
    <property type="term" value="F:DNA-binding transcription factor activity"/>
    <property type="evidence" value="ECO:0007669"/>
    <property type="project" value="TreeGrafter"/>
</dbReference>
<dbReference type="InterPro" id="IPR001647">
    <property type="entry name" value="HTH_TetR"/>
</dbReference>
<proteinExistence type="predicted"/>
<organism evidence="7 8">
    <name type="scientific">Kutzneria buriramensis</name>
    <dbReference type="NCBI Taxonomy" id="1045776"/>
    <lineage>
        <taxon>Bacteria</taxon>
        <taxon>Bacillati</taxon>
        <taxon>Actinomycetota</taxon>
        <taxon>Actinomycetes</taxon>
        <taxon>Pseudonocardiales</taxon>
        <taxon>Pseudonocardiaceae</taxon>
        <taxon>Kutzneria</taxon>
    </lineage>
</organism>
<keyword evidence="1" id="KW-0678">Repressor</keyword>
<dbReference type="InterPro" id="IPR050109">
    <property type="entry name" value="HTH-type_TetR-like_transc_reg"/>
</dbReference>
<feature type="domain" description="HTH tetR-type" evidence="6">
    <location>
        <begin position="7"/>
        <end position="67"/>
    </location>
</feature>
<sequence>MVRKSAQDRRVEVLNETLNQIQLLGMSAVRVADVAEAAGVSASLIIYHFRTKENLIAEALILATERDLSTLGRVVRDADTPIARLLGALSWYAPTGEARGWQIWIDAWSAAMRDRALAKVLGQLQERWIDAVAELIGEGVAAGDFHTDDPVGAASRLTALLDGLAVRYLVEFARPSHDDIRRWLIRQMAGELGVDEDALAAPRRA</sequence>
<evidence type="ECO:0000256" key="4">
    <source>
        <dbReference type="ARBA" id="ARBA00023163"/>
    </source>
</evidence>
<reference evidence="7 8" key="1">
    <citation type="submission" date="2018-08" db="EMBL/GenBank/DDBJ databases">
        <title>Genomic Encyclopedia of Archaeal and Bacterial Type Strains, Phase II (KMG-II): from individual species to whole genera.</title>
        <authorList>
            <person name="Goeker M."/>
        </authorList>
    </citation>
    <scope>NUCLEOTIDE SEQUENCE [LARGE SCALE GENOMIC DNA]</scope>
    <source>
        <strain evidence="7 8">DSM 45791</strain>
    </source>
</reference>
<dbReference type="EMBL" id="QUNO01000007">
    <property type="protein sequence ID" value="REH46039.1"/>
    <property type="molecule type" value="Genomic_DNA"/>
</dbReference>
<feature type="DNA-binding region" description="H-T-H motif" evidence="5">
    <location>
        <begin position="30"/>
        <end position="49"/>
    </location>
</feature>
<evidence type="ECO:0000256" key="1">
    <source>
        <dbReference type="ARBA" id="ARBA00022491"/>
    </source>
</evidence>
<evidence type="ECO:0000256" key="2">
    <source>
        <dbReference type="ARBA" id="ARBA00023015"/>
    </source>
</evidence>
<keyword evidence="3 5" id="KW-0238">DNA-binding</keyword>
<dbReference type="OrthoDB" id="5242433at2"/>
<dbReference type="AlphaFoldDB" id="A0A3E0HHS4"/>
<dbReference type="PROSITE" id="PS50977">
    <property type="entry name" value="HTH_TETR_2"/>
    <property type="match status" value="1"/>
</dbReference>
<comment type="caution">
    <text evidence="7">The sequence shown here is derived from an EMBL/GenBank/DDBJ whole genome shotgun (WGS) entry which is preliminary data.</text>
</comment>
<keyword evidence="8" id="KW-1185">Reference proteome</keyword>
<dbReference type="Pfam" id="PF00440">
    <property type="entry name" value="TetR_N"/>
    <property type="match status" value="1"/>
</dbReference>
<dbReference type="GO" id="GO:0000976">
    <property type="term" value="F:transcription cis-regulatory region binding"/>
    <property type="evidence" value="ECO:0007669"/>
    <property type="project" value="TreeGrafter"/>
</dbReference>
<evidence type="ECO:0000313" key="7">
    <source>
        <dbReference type="EMBL" id="REH46039.1"/>
    </source>
</evidence>
<dbReference type="PANTHER" id="PTHR30055">
    <property type="entry name" value="HTH-TYPE TRANSCRIPTIONAL REGULATOR RUTR"/>
    <property type="match status" value="1"/>
</dbReference>